<dbReference type="PRINTS" id="PR00480">
    <property type="entry name" value="ASTACIN"/>
</dbReference>
<dbReference type="PROSITE" id="PS51864">
    <property type="entry name" value="ASTACIN"/>
    <property type="match status" value="1"/>
</dbReference>
<feature type="active site" evidence="7">
    <location>
        <position position="204"/>
    </location>
</feature>
<name>A0A0N5A6Q1_PARTI</name>
<sequence>MVQYIHKLRVQQQAVRQSLNKESKKIFDYHVEAMKELSRIDKKINGKKDPKEKYQESKSSPMGNTALYQGDIILTKEEAKLLVDQAKMRLHAKKEGKSEKEIINKLKKNRAFRKISKHKWKFPIPYYVESEIIKPEIIHKALKGIEKETCVKFNKKDKPFSNKQGLRYFKGENCLSFIGPISNDSVQDISIGSGCEHYGIVQHETMHALGMEHEQSRPDRDFYIDINYENIDPQFKYTYRLTNIHDYAILGIPYDYGSLMHYDKYAFSANGQVTMSTKDPLYADVIGNKDRLQFNDIKLINKVHCAGKCEDNGLQCYYGGYPDPKNCTICKCPSMLAGDRCEKLVDNKKNDCPKDSKLLATSKNQAISFKGKKKCIHSITGEYGKKIKIIILNGKLGSSWGSCWPGVGFEIKFHKDKTKTGATFCDDVKNKFVISQNSEAFINYNGYEDNHYISLNYRAV</sequence>
<dbReference type="CDD" id="cd04280">
    <property type="entry name" value="ZnMc_astacin_like"/>
    <property type="match status" value="1"/>
</dbReference>
<keyword evidence="7 8" id="KW-0378">Hydrolase</keyword>
<keyword evidence="2 6" id="KW-0964">Secreted</keyword>
<dbReference type="GO" id="GO:0006508">
    <property type="term" value="P:proteolysis"/>
    <property type="evidence" value="ECO:0007669"/>
    <property type="project" value="UniProtKB-KW"/>
</dbReference>
<dbReference type="PANTHER" id="PTHR10127">
    <property type="entry name" value="DISCOIDIN, CUB, EGF, LAMININ , AND ZINC METALLOPROTEASE DOMAIN CONTAINING"/>
    <property type="match status" value="1"/>
</dbReference>
<evidence type="ECO:0000259" key="10">
    <source>
        <dbReference type="PROSITE" id="PS51864"/>
    </source>
</evidence>
<dbReference type="GO" id="GO:0018996">
    <property type="term" value="P:molting cycle, collagen and cuticulin-based cuticle"/>
    <property type="evidence" value="ECO:0007669"/>
    <property type="project" value="InterPro"/>
</dbReference>
<keyword evidence="11" id="KW-1185">Reference proteome</keyword>
<evidence type="ECO:0000313" key="11">
    <source>
        <dbReference type="Proteomes" id="UP000038045"/>
    </source>
</evidence>
<keyword evidence="7 8" id="KW-0645">Protease</keyword>
<dbReference type="InterPro" id="IPR017050">
    <property type="entry name" value="Metallopeptidase_nem"/>
</dbReference>
<evidence type="ECO:0000313" key="12">
    <source>
        <dbReference type="WBParaSite" id="PTRK_0001767200.1"/>
    </source>
</evidence>
<feature type="compositionally biased region" description="Basic and acidic residues" evidence="9">
    <location>
        <begin position="42"/>
        <end position="56"/>
    </location>
</feature>
<keyword evidence="7 8" id="KW-0482">Metalloprotease</keyword>
<organism evidence="11 12">
    <name type="scientific">Parastrongyloides trichosuri</name>
    <name type="common">Possum-specific nematode worm</name>
    <dbReference type="NCBI Taxonomy" id="131310"/>
    <lineage>
        <taxon>Eukaryota</taxon>
        <taxon>Metazoa</taxon>
        <taxon>Ecdysozoa</taxon>
        <taxon>Nematoda</taxon>
        <taxon>Chromadorea</taxon>
        <taxon>Rhabditida</taxon>
        <taxon>Tylenchina</taxon>
        <taxon>Panagrolaimomorpha</taxon>
        <taxon>Strongyloidoidea</taxon>
        <taxon>Strongyloididae</taxon>
        <taxon>Parastrongyloides</taxon>
    </lineage>
</organism>
<keyword evidence="3" id="KW-0732">Signal</keyword>
<dbReference type="WBParaSite" id="PTRK_0001767200.1">
    <property type="protein sequence ID" value="PTRK_0001767200.1"/>
    <property type="gene ID" value="PTRK_0001767200"/>
</dbReference>
<dbReference type="GO" id="GO:0008270">
    <property type="term" value="F:zinc ion binding"/>
    <property type="evidence" value="ECO:0007669"/>
    <property type="project" value="UniProtKB-UniRule"/>
</dbReference>
<accession>A0A0N5A6Q1</accession>
<dbReference type="Gene3D" id="3.40.390.10">
    <property type="entry name" value="Collagenase (Catalytic Domain)"/>
    <property type="match status" value="1"/>
</dbReference>
<feature type="binding site" evidence="7">
    <location>
        <position position="213"/>
    </location>
    <ligand>
        <name>Zn(2+)</name>
        <dbReference type="ChEBI" id="CHEBI:29105"/>
        <note>catalytic</note>
    </ligand>
</feature>
<evidence type="ECO:0000256" key="5">
    <source>
        <dbReference type="ARBA" id="ARBA00023180"/>
    </source>
</evidence>
<evidence type="ECO:0000256" key="9">
    <source>
        <dbReference type="SAM" id="MobiDB-lite"/>
    </source>
</evidence>
<feature type="binding site" evidence="7">
    <location>
        <position position="207"/>
    </location>
    <ligand>
        <name>Zn(2+)</name>
        <dbReference type="ChEBI" id="CHEBI:29105"/>
        <note>catalytic</note>
    </ligand>
</feature>
<keyword evidence="7 8" id="KW-0479">Metal-binding</keyword>
<dbReference type="InterPro" id="IPR006026">
    <property type="entry name" value="Peptidase_Metallo"/>
</dbReference>
<feature type="domain" description="Peptidase M12A" evidence="10">
    <location>
        <begin position="110"/>
        <end position="306"/>
    </location>
</feature>
<dbReference type="PIRSF" id="PIRSF036365">
    <property type="entry name" value="Astacin_nematoda"/>
    <property type="match status" value="1"/>
</dbReference>
<reference evidence="12" key="1">
    <citation type="submission" date="2017-02" db="UniProtKB">
        <authorList>
            <consortium name="WormBaseParasite"/>
        </authorList>
    </citation>
    <scope>IDENTIFICATION</scope>
</reference>
<evidence type="ECO:0000256" key="7">
    <source>
        <dbReference type="PROSITE-ProRule" id="PRU01211"/>
    </source>
</evidence>
<dbReference type="InterPro" id="IPR024079">
    <property type="entry name" value="MetalloPept_cat_dom_sf"/>
</dbReference>
<dbReference type="SUPFAM" id="SSF55486">
    <property type="entry name" value="Metalloproteases ('zincins'), catalytic domain"/>
    <property type="match status" value="1"/>
</dbReference>
<evidence type="ECO:0000256" key="1">
    <source>
        <dbReference type="ARBA" id="ARBA00004613"/>
    </source>
</evidence>
<feature type="binding site" evidence="7">
    <location>
        <position position="203"/>
    </location>
    <ligand>
        <name>Zn(2+)</name>
        <dbReference type="ChEBI" id="CHEBI:29105"/>
        <note>catalytic</note>
    </ligand>
</feature>
<feature type="region of interest" description="Disordered" evidence="9">
    <location>
        <begin position="42"/>
        <end position="62"/>
    </location>
</feature>
<dbReference type="Pfam" id="PF01400">
    <property type="entry name" value="Astacin"/>
    <property type="match status" value="1"/>
</dbReference>
<evidence type="ECO:0000256" key="6">
    <source>
        <dbReference type="PIRNR" id="PIRNR036365"/>
    </source>
</evidence>
<dbReference type="GO" id="GO:0004222">
    <property type="term" value="F:metalloendopeptidase activity"/>
    <property type="evidence" value="ECO:0007669"/>
    <property type="project" value="UniProtKB-UniRule"/>
</dbReference>
<feature type="disulfide bond" evidence="7">
    <location>
        <begin position="150"/>
        <end position="305"/>
    </location>
</feature>
<comment type="subcellular location">
    <subcellularLocation>
        <location evidence="1 6">Secreted</location>
    </subcellularLocation>
</comment>
<keyword evidence="4 7" id="KW-1015">Disulfide bond</keyword>
<dbReference type="SMART" id="SM00235">
    <property type="entry name" value="ZnMc"/>
    <property type="match status" value="1"/>
</dbReference>
<evidence type="ECO:0000256" key="4">
    <source>
        <dbReference type="ARBA" id="ARBA00023157"/>
    </source>
</evidence>
<dbReference type="GO" id="GO:0005576">
    <property type="term" value="C:extracellular region"/>
    <property type="evidence" value="ECO:0007669"/>
    <property type="project" value="UniProtKB-SubCell"/>
</dbReference>
<dbReference type="AlphaFoldDB" id="A0A0N5A6Q1"/>
<evidence type="ECO:0000256" key="2">
    <source>
        <dbReference type="ARBA" id="ARBA00022525"/>
    </source>
</evidence>
<dbReference type="InterPro" id="IPR001506">
    <property type="entry name" value="Peptidase_M12A"/>
</dbReference>
<protein>
    <recommendedName>
        <fullName evidence="6">Zinc metalloproteinase</fullName>
    </recommendedName>
</protein>
<evidence type="ECO:0000256" key="8">
    <source>
        <dbReference type="RuleBase" id="RU361183"/>
    </source>
</evidence>
<proteinExistence type="predicted"/>
<comment type="caution">
    <text evidence="7">Lacks conserved residue(s) required for the propagation of feature annotation.</text>
</comment>
<comment type="cofactor">
    <cofactor evidence="7 8">
        <name>Zn(2+)</name>
        <dbReference type="ChEBI" id="CHEBI:29105"/>
    </cofactor>
    <text evidence="7 8">Binds 1 zinc ion per subunit.</text>
</comment>
<keyword evidence="7 8" id="KW-0862">Zinc</keyword>
<evidence type="ECO:0000256" key="3">
    <source>
        <dbReference type="ARBA" id="ARBA00022729"/>
    </source>
</evidence>
<keyword evidence="5" id="KW-0325">Glycoprotein</keyword>
<dbReference type="PANTHER" id="PTHR10127:SF802">
    <property type="entry name" value="ZINC METALLOPROTEINASE NAS-10"/>
    <property type="match status" value="1"/>
</dbReference>
<dbReference type="InterPro" id="IPR034035">
    <property type="entry name" value="Astacin-like_dom"/>
</dbReference>
<dbReference type="Proteomes" id="UP000038045">
    <property type="component" value="Unplaced"/>
</dbReference>